<feature type="compositionally biased region" description="Polar residues" evidence="2">
    <location>
        <begin position="249"/>
        <end position="265"/>
    </location>
</feature>
<dbReference type="InterPro" id="IPR003582">
    <property type="entry name" value="ShKT_dom"/>
</dbReference>
<comment type="caution">
    <text evidence="1">Lacks conserved residue(s) required for the propagation of feature annotation.</text>
</comment>
<comment type="caution">
    <text evidence="4">The sequence shown here is derived from an EMBL/GenBank/DDBJ whole genome shotgun (WGS) entry which is preliminary data.</text>
</comment>
<feature type="domain" description="ShKT" evidence="3">
    <location>
        <begin position="181"/>
        <end position="215"/>
    </location>
</feature>
<evidence type="ECO:0000259" key="3">
    <source>
        <dbReference type="PROSITE" id="PS51670"/>
    </source>
</evidence>
<feature type="region of interest" description="Disordered" evidence="2">
    <location>
        <begin position="221"/>
        <end position="295"/>
    </location>
</feature>
<keyword evidence="1" id="KW-1015">Disulfide bond</keyword>
<dbReference type="InterPro" id="IPR016054">
    <property type="entry name" value="LY6_UPA_recep-like"/>
</dbReference>
<feature type="compositionally biased region" description="Pro residues" evidence="2">
    <location>
        <begin position="226"/>
        <end position="245"/>
    </location>
</feature>
<evidence type="ECO:0000256" key="1">
    <source>
        <dbReference type="PROSITE-ProRule" id="PRU01005"/>
    </source>
</evidence>
<dbReference type="EMBL" id="CAJPWZ010000734">
    <property type="protein sequence ID" value="CAG2200159.1"/>
    <property type="molecule type" value="Genomic_DNA"/>
</dbReference>
<feature type="disulfide bond" evidence="1">
    <location>
        <begin position="181"/>
        <end position="215"/>
    </location>
</feature>
<dbReference type="SUPFAM" id="SSF57302">
    <property type="entry name" value="Snake toxin-like"/>
    <property type="match status" value="1"/>
</dbReference>
<dbReference type="SMART" id="SM00254">
    <property type="entry name" value="ShKT"/>
    <property type="match status" value="2"/>
</dbReference>
<dbReference type="InterPro" id="IPR045860">
    <property type="entry name" value="Snake_toxin-like_sf"/>
</dbReference>
<accession>A0A8S3QTC0</accession>
<name>A0A8S3QTC0_MYTED</name>
<protein>
    <recommendedName>
        <fullName evidence="3">ShKT domain-containing protein</fullName>
    </recommendedName>
</protein>
<sequence>MDFQLALFGLTCRVCYYAQDVTKCGATTQCPQDEHCGIHEFSMNGGKTYHAGCISTDVCEGRQNAPIKIFGKRRQLTTVKVQCCDTDMCNVDPNNVTTGLPEMNVTTTPAKMTGSSTSDQQLMTSNFPTTPATCVDHSNCVHLLQTFPICTDSYTAKTVCPKLCGLCDTDTSAATHTSYQCVDTSNECELLIQHFQVCNDTEFSLARCRKSCNLCSQVTTTVPSVETPPPNRETPPPNRETPPPNRETSSPNRETTLPSQSSSFLPNIETPLPNRETVKPSQTSAPLPNIETPSF</sequence>
<reference evidence="4" key="1">
    <citation type="submission" date="2021-03" db="EMBL/GenBank/DDBJ databases">
        <authorList>
            <person name="Bekaert M."/>
        </authorList>
    </citation>
    <scope>NUCLEOTIDE SEQUENCE</scope>
</reference>
<organism evidence="4 5">
    <name type="scientific">Mytilus edulis</name>
    <name type="common">Blue mussel</name>
    <dbReference type="NCBI Taxonomy" id="6550"/>
    <lineage>
        <taxon>Eukaryota</taxon>
        <taxon>Metazoa</taxon>
        <taxon>Spiralia</taxon>
        <taxon>Lophotrochozoa</taxon>
        <taxon>Mollusca</taxon>
        <taxon>Bivalvia</taxon>
        <taxon>Autobranchia</taxon>
        <taxon>Pteriomorphia</taxon>
        <taxon>Mytilida</taxon>
        <taxon>Mytiloidea</taxon>
        <taxon>Mytilidae</taxon>
        <taxon>Mytilinae</taxon>
        <taxon>Mytilus</taxon>
    </lineage>
</organism>
<evidence type="ECO:0000256" key="2">
    <source>
        <dbReference type="SAM" id="MobiDB-lite"/>
    </source>
</evidence>
<proteinExistence type="predicted"/>
<dbReference type="PROSITE" id="PS51670">
    <property type="entry name" value="SHKT"/>
    <property type="match status" value="1"/>
</dbReference>
<dbReference type="Pfam" id="PF00021">
    <property type="entry name" value="UPAR_LY6"/>
    <property type="match status" value="1"/>
</dbReference>
<evidence type="ECO:0000313" key="4">
    <source>
        <dbReference type="EMBL" id="CAG2200159.1"/>
    </source>
</evidence>
<dbReference type="Gene3D" id="2.10.60.10">
    <property type="entry name" value="CD59"/>
    <property type="match status" value="1"/>
</dbReference>
<feature type="compositionally biased region" description="Polar residues" evidence="2">
    <location>
        <begin position="279"/>
        <end position="295"/>
    </location>
</feature>
<keyword evidence="5" id="KW-1185">Reference proteome</keyword>
<dbReference type="Proteomes" id="UP000683360">
    <property type="component" value="Unassembled WGS sequence"/>
</dbReference>
<dbReference type="AlphaFoldDB" id="A0A8S3QTC0"/>
<gene>
    <name evidence="4" type="ORF">MEDL_14835</name>
</gene>
<evidence type="ECO:0000313" key="5">
    <source>
        <dbReference type="Proteomes" id="UP000683360"/>
    </source>
</evidence>
<dbReference type="OrthoDB" id="6114604at2759"/>